<dbReference type="AlphaFoldDB" id="A0AA39UKG9"/>
<organism evidence="1 2">
    <name type="scientific">Armillaria luteobubalina</name>
    <dbReference type="NCBI Taxonomy" id="153913"/>
    <lineage>
        <taxon>Eukaryota</taxon>
        <taxon>Fungi</taxon>
        <taxon>Dikarya</taxon>
        <taxon>Basidiomycota</taxon>
        <taxon>Agaricomycotina</taxon>
        <taxon>Agaricomycetes</taxon>
        <taxon>Agaricomycetidae</taxon>
        <taxon>Agaricales</taxon>
        <taxon>Marasmiineae</taxon>
        <taxon>Physalacriaceae</taxon>
        <taxon>Armillaria</taxon>
    </lineage>
</organism>
<reference evidence="1" key="1">
    <citation type="submission" date="2023-06" db="EMBL/GenBank/DDBJ databases">
        <authorList>
            <consortium name="Lawrence Berkeley National Laboratory"/>
            <person name="Ahrendt S."/>
            <person name="Sahu N."/>
            <person name="Indic B."/>
            <person name="Wong-Bajracharya J."/>
            <person name="Merenyi Z."/>
            <person name="Ke H.-M."/>
            <person name="Monk M."/>
            <person name="Kocsube S."/>
            <person name="Drula E."/>
            <person name="Lipzen A."/>
            <person name="Balint B."/>
            <person name="Henrissat B."/>
            <person name="Andreopoulos B."/>
            <person name="Martin F.M."/>
            <person name="Harder C.B."/>
            <person name="Rigling D."/>
            <person name="Ford K.L."/>
            <person name="Foster G.D."/>
            <person name="Pangilinan J."/>
            <person name="Papanicolaou A."/>
            <person name="Barry K."/>
            <person name="LaButti K."/>
            <person name="Viragh M."/>
            <person name="Koriabine M."/>
            <person name="Yan M."/>
            <person name="Riley R."/>
            <person name="Champramary S."/>
            <person name="Plett K.L."/>
            <person name="Tsai I.J."/>
            <person name="Slot J."/>
            <person name="Sipos G."/>
            <person name="Plett J."/>
            <person name="Nagy L.G."/>
            <person name="Grigoriev I.V."/>
        </authorList>
    </citation>
    <scope>NUCLEOTIDE SEQUENCE</scope>
    <source>
        <strain evidence="1">HWK02</strain>
    </source>
</reference>
<sequence length="579" mass="63048">MSGGVLDFGPDIPCYDRCPVVNQEDISDYKDVLNLLLRFLRERRNQLKNWFNNNRCTRIIPRIGSGARARQIKVVPSRISQAAQRGLPVNDISLVCNMTAHIWDNEIPEIKADIATCVDKERELIRAFKTGTLKSSDLTDDGKVMVIDSLHQQFGNMVKGLVEHLQWGVTILAGGVDPRTGRIRTAGFTDDASSSNQAPVEANASVPLPPAYPLVPSDMTPSMFAPYNISSHPLPVTALTPPSVSTPLSATTAPHLQRMPSISPQPGAVYSAVQSIEPQSSFLSETLMDTGSDNPDASSWAHSYSGDSVITSSTLSGIDDALVQSGANVAGSAKMDTSGQDVDMISQIARFLSSRMGDSDVLSDIFVSDTATNSESLSTITESSSAIRASSDSQSQSFDQPTLDIVMDNSEAAAGCHMTPKSDFPSAPFLPPSLPDIAHLPRQPRQRRAPPPREVTTLCGAAQEQGPPQWHRDSLTALQDHSLGSGWISLVEKWYELESGMWKTKGDTEGKYPLVKQRPQELNEWLDGSRQFGAGLFISDPSRYGVQLIDWWNHLNPAWRRSKTGFTAVGLLQVLEMSS</sequence>
<protein>
    <submittedName>
        <fullName evidence="1">Uncharacterized protein</fullName>
    </submittedName>
</protein>
<name>A0AA39UKG9_9AGAR</name>
<keyword evidence="2" id="KW-1185">Reference proteome</keyword>
<comment type="caution">
    <text evidence="1">The sequence shown here is derived from an EMBL/GenBank/DDBJ whole genome shotgun (WGS) entry which is preliminary data.</text>
</comment>
<proteinExistence type="predicted"/>
<accession>A0AA39UKG9</accession>
<evidence type="ECO:0000313" key="2">
    <source>
        <dbReference type="Proteomes" id="UP001175228"/>
    </source>
</evidence>
<dbReference type="Proteomes" id="UP001175228">
    <property type="component" value="Unassembled WGS sequence"/>
</dbReference>
<gene>
    <name evidence="1" type="ORF">EDD18DRAFT_1425703</name>
</gene>
<evidence type="ECO:0000313" key="1">
    <source>
        <dbReference type="EMBL" id="KAK0486614.1"/>
    </source>
</evidence>
<dbReference type="EMBL" id="JAUEPU010000047">
    <property type="protein sequence ID" value="KAK0486614.1"/>
    <property type="molecule type" value="Genomic_DNA"/>
</dbReference>